<sequence>MGKSKKNRQKDFQKVKLKVGKRLPKGQNVTNTSFKSHSVQIREQLKTSTDLPSTKRKLNINDLLGQLHHYNISVRHDALVGLRELTTEHPAILNTHLPDILEKTSTLFVDKDNVVRQAIMKLLKNIFPNVSTTQIQPFFPILVAHLCCAMTHIFDDVRADSLAILDITLDNFPELVTKNSGQLLQNFLDLISKSSNTSSSSSQTRTLSVNPNSKLSSQKWRIKVLERLHNFLSAVVRNASDGKVEISTSGATLTVNQDSDCPYIQLIGYDHVSHLHEGFKLRSQESTEASAATEHLSMFIENLLPLLTSSWMEVKPDDTTQGAALSEEAATLMLRILGVLHLLCQLVTSSSQDQVSLSWLCGLYMADFNQYFMAGFPYSIHTSVRKGKQQKQEVTSTQLNLALCYVMAQFLSVQNGKSLQSTAALSHTSAARKLKRAARKQKSAVTQLDCAAQLKNVNTFLVELVSHEKLSTPNLEDVLSIVHVLIKEENNIESAVNILDTLFDLFTRCHHLSGDRVLLLDILDTILLMDNHDLLGSDAVCQWIKILPSWLVAISNTNEETVCKIVRMLQTAASIQHFAFVSGIEEALLDILDAERGVFNKFSPSVQISILELFYRVPRFSRMCYGAILTMCHAKEHNLSLPVVQHLLNILARRCERLVSSDSVSRIEQLEETGAFVSFILSLMLAAPHEELGQDRGTIETGYKFTSDSALDYTRYLSLSKMSVSTLQELSQVIAGNTLAVTLKPLMAHTSLPLQTAMSLIYYSTIYRSTFDSSTTHQMATLCSSLLRHLLSIEETNVEKCNIWRDLYQDVLTMISTCDAIAVQVLTSLINIVKENISSDRDEMRTFCLVLKTFLRHSAMSPHIQPVVHQLQSLVEYVHNHTSDSNTLQDSWWTDLKYDISILK</sequence>
<keyword evidence="4" id="KW-0539">Nucleus</keyword>
<comment type="subcellular location">
    <subcellularLocation>
        <location evidence="1">Nucleus</location>
        <location evidence="1">Nucleolus</location>
    </subcellularLocation>
    <subcellularLocation>
        <location evidence="2">Nucleus</location>
        <location evidence="2">Nucleoplasm</location>
    </subcellularLocation>
</comment>
<accession>A0A8J1XS73</accession>
<comment type="similarity">
    <text evidence="3">Belongs to the IPI1/TEX10 family.</text>
</comment>
<dbReference type="InterPro" id="IPR024679">
    <property type="entry name" value="Ipi1_N"/>
</dbReference>
<dbReference type="GO" id="GO:0071339">
    <property type="term" value="C:MLL1 complex"/>
    <property type="evidence" value="ECO:0007669"/>
    <property type="project" value="TreeGrafter"/>
</dbReference>
<dbReference type="SUPFAM" id="SSF48371">
    <property type="entry name" value="ARM repeat"/>
    <property type="match status" value="1"/>
</dbReference>
<dbReference type="InterPro" id="IPR057949">
    <property type="entry name" value="TPR_TEX10"/>
</dbReference>
<evidence type="ECO:0000256" key="4">
    <source>
        <dbReference type="ARBA" id="ARBA00023242"/>
    </source>
</evidence>
<dbReference type="Pfam" id="PF12333">
    <property type="entry name" value="Ipi1_N"/>
    <property type="match status" value="1"/>
</dbReference>
<dbReference type="EMBL" id="CAIIXF020000007">
    <property type="protein sequence ID" value="CAH1790129.1"/>
    <property type="molecule type" value="Genomic_DNA"/>
</dbReference>
<keyword evidence="8" id="KW-1185">Reference proteome</keyword>
<dbReference type="Pfam" id="PF25781">
    <property type="entry name" value="TPR_TEX10"/>
    <property type="match status" value="1"/>
</dbReference>
<organism evidence="7 8">
    <name type="scientific">Owenia fusiformis</name>
    <name type="common">Polychaete worm</name>
    <dbReference type="NCBI Taxonomy" id="6347"/>
    <lineage>
        <taxon>Eukaryota</taxon>
        <taxon>Metazoa</taxon>
        <taxon>Spiralia</taxon>
        <taxon>Lophotrochozoa</taxon>
        <taxon>Annelida</taxon>
        <taxon>Polychaeta</taxon>
        <taxon>Sedentaria</taxon>
        <taxon>Canalipalpata</taxon>
        <taxon>Sabellida</taxon>
        <taxon>Oweniida</taxon>
        <taxon>Oweniidae</taxon>
        <taxon>Owenia</taxon>
    </lineage>
</organism>
<dbReference type="Gene3D" id="1.25.10.10">
    <property type="entry name" value="Leucine-rich Repeat Variant"/>
    <property type="match status" value="1"/>
</dbReference>
<name>A0A8J1XS73_OWEFU</name>
<evidence type="ECO:0000256" key="1">
    <source>
        <dbReference type="ARBA" id="ARBA00004604"/>
    </source>
</evidence>
<evidence type="ECO:0000256" key="2">
    <source>
        <dbReference type="ARBA" id="ARBA00004642"/>
    </source>
</evidence>
<dbReference type="AlphaFoldDB" id="A0A8J1XS73"/>
<dbReference type="OrthoDB" id="361362at2759"/>
<evidence type="ECO:0008006" key="9">
    <source>
        <dbReference type="Google" id="ProtNLM"/>
    </source>
</evidence>
<dbReference type="PANTHER" id="PTHR16056">
    <property type="entry name" value="REGULATOR OF MICROTUBULE DYNAMICS PROTEIN"/>
    <property type="match status" value="1"/>
</dbReference>
<dbReference type="InterPro" id="IPR011989">
    <property type="entry name" value="ARM-like"/>
</dbReference>
<protein>
    <recommendedName>
        <fullName evidence="9">Pre-rRNA-processing protein Ipi1 N-terminal domain-containing protein</fullName>
    </recommendedName>
</protein>
<reference evidence="7" key="1">
    <citation type="submission" date="2022-03" db="EMBL/GenBank/DDBJ databases">
        <authorList>
            <person name="Martin C."/>
        </authorList>
    </citation>
    <scope>NUCLEOTIDE SEQUENCE</scope>
</reference>
<comment type="caution">
    <text evidence="7">The sequence shown here is derived from an EMBL/GenBank/DDBJ whole genome shotgun (WGS) entry which is preliminary data.</text>
</comment>
<dbReference type="PANTHER" id="PTHR16056:SF2">
    <property type="entry name" value="TESTIS-EXPRESSED PROTEIN 10"/>
    <property type="match status" value="1"/>
</dbReference>
<dbReference type="InterPro" id="IPR016024">
    <property type="entry name" value="ARM-type_fold"/>
</dbReference>
<gene>
    <name evidence="7" type="ORF">OFUS_LOCUS15379</name>
</gene>
<evidence type="ECO:0000259" key="6">
    <source>
        <dbReference type="Pfam" id="PF25781"/>
    </source>
</evidence>
<evidence type="ECO:0000256" key="3">
    <source>
        <dbReference type="ARBA" id="ARBA00006427"/>
    </source>
</evidence>
<feature type="domain" description="Pre-rRNA-processing protein Ipi1 N-terminal" evidence="5">
    <location>
        <begin position="134"/>
        <end position="232"/>
    </location>
</feature>
<dbReference type="Proteomes" id="UP000749559">
    <property type="component" value="Unassembled WGS sequence"/>
</dbReference>
<proteinExistence type="inferred from homology"/>
<evidence type="ECO:0000313" key="8">
    <source>
        <dbReference type="Proteomes" id="UP000749559"/>
    </source>
</evidence>
<feature type="domain" description="TEX10-like TPR repeats" evidence="6">
    <location>
        <begin position="540"/>
        <end position="902"/>
    </location>
</feature>
<evidence type="ECO:0000313" key="7">
    <source>
        <dbReference type="EMBL" id="CAH1790129.1"/>
    </source>
</evidence>
<evidence type="ECO:0000259" key="5">
    <source>
        <dbReference type="Pfam" id="PF12333"/>
    </source>
</evidence>